<keyword evidence="10" id="KW-1185">Reference proteome</keyword>
<evidence type="ECO:0000256" key="2">
    <source>
        <dbReference type="ARBA" id="ARBA00016996"/>
    </source>
</evidence>
<dbReference type="InterPro" id="IPR051183">
    <property type="entry name" value="U1_U11-U12_snRNP_70-35kDa"/>
</dbReference>
<reference evidence="9 10" key="1">
    <citation type="journal article" date="2012" name="Genome Biol.">
        <title>Sequencing three crocodilian genomes to illuminate the evolution of archosaurs and amniotes.</title>
        <authorList>
            <person name="St John J.A."/>
            <person name="Braun E.L."/>
            <person name="Isberg S.R."/>
            <person name="Miles L.G."/>
            <person name="Chong A.Y."/>
            <person name="Gongora J."/>
            <person name="Dalzell P."/>
            <person name="Moran C."/>
            <person name="Bed'hom B."/>
            <person name="Abzhanov A."/>
            <person name="Burgess S.C."/>
            <person name="Cooksey A.M."/>
            <person name="Castoe T.A."/>
            <person name="Crawford N.G."/>
            <person name="Densmore L.D."/>
            <person name="Drew J.C."/>
            <person name="Edwards S.V."/>
            <person name="Faircloth B.C."/>
            <person name="Fujita M.K."/>
            <person name="Greenwold M.J."/>
            <person name="Hoffmann F.G."/>
            <person name="Howard J.M."/>
            <person name="Iguchi T."/>
            <person name="Janes D.E."/>
            <person name="Khan S.Y."/>
            <person name="Kohno S."/>
            <person name="de Koning A.J."/>
            <person name="Lance S.L."/>
            <person name="McCarthy F.M."/>
            <person name="McCormack J.E."/>
            <person name="Merchant M.E."/>
            <person name="Peterson D.G."/>
            <person name="Pollock D.D."/>
            <person name="Pourmand N."/>
            <person name="Raney B.J."/>
            <person name="Roessler K.A."/>
            <person name="Sanford J.R."/>
            <person name="Sawyer R.H."/>
            <person name="Schmidt C.J."/>
            <person name="Triplett E.W."/>
            <person name="Tuberville T.D."/>
            <person name="Venegas-Anaya M."/>
            <person name="Howard J.T."/>
            <person name="Jarvis E.D."/>
            <person name="Guillette L.J.Jr."/>
            <person name="Glenn T.C."/>
            <person name="Green R.E."/>
            <person name="Ray D.A."/>
        </authorList>
    </citation>
    <scope>NUCLEOTIDE SEQUENCE [LARGE SCALE GENOMIC DNA]</scope>
    <source>
        <strain evidence="9">KSC_2009_1</strain>
    </source>
</reference>
<dbReference type="PANTHER" id="PTHR13952">
    <property type="entry name" value="U1 SMALL NUCLEAR RIBONUCLEOPROTEIN 70 KD"/>
    <property type="match status" value="1"/>
</dbReference>
<dbReference type="GO" id="GO:0030619">
    <property type="term" value="F:U1 snRNA binding"/>
    <property type="evidence" value="ECO:0007669"/>
    <property type="project" value="InterPro"/>
</dbReference>
<proteinExistence type="predicted"/>
<dbReference type="SUPFAM" id="SSF54928">
    <property type="entry name" value="RNA-binding domain, RBD"/>
    <property type="match status" value="1"/>
</dbReference>
<dbReference type="SMART" id="SM00360">
    <property type="entry name" value="RRM"/>
    <property type="match status" value="1"/>
</dbReference>
<dbReference type="GO" id="GO:0003729">
    <property type="term" value="F:mRNA binding"/>
    <property type="evidence" value="ECO:0007669"/>
    <property type="project" value="TreeGrafter"/>
</dbReference>
<evidence type="ECO:0000256" key="4">
    <source>
        <dbReference type="ARBA" id="ARBA00023242"/>
    </source>
</evidence>
<feature type="compositionally biased region" description="Basic residues" evidence="7">
    <location>
        <begin position="319"/>
        <end position="328"/>
    </location>
</feature>
<feature type="compositionally biased region" description="Basic and acidic residues" evidence="7">
    <location>
        <begin position="301"/>
        <end position="318"/>
    </location>
</feature>
<dbReference type="GO" id="GO:0071011">
    <property type="term" value="C:precatalytic spliceosome"/>
    <property type="evidence" value="ECO:0007669"/>
    <property type="project" value="TreeGrafter"/>
</dbReference>
<feature type="compositionally biased region" description="Basic and acidic residues" evidence="7">
    <location>
        <begin position="364"/>
        <end position="435"/>
    </location>
</feature>
<feature type="compositionally biased region" description="Basic and acidic residues" evidence="7">
    <location>
        <begin position="329"/>
        <end position="343"/>
    </location>
</feature>
<dbReference type="CDD" id="cd12236">
    <property type="entry name" value="RRM_snRNP70"/>
    <property type="match status" value="1"/>
</dbReference>
<evidence type="ECO:0000259" key="8">
    <source>
        <dbReference type="PROSITE" id="PS50102"/>
    </source>
</evidence>
<dbReference type="InterPro" id="IPR035979">
    <property type="entry name" value="RBD_domain_sf"/>
</dbReference>
<evidence type="ECO:0000313" key="10">
    <source>
        <dbReference type="Proteomes" id="UP000050525"/>
    </source>
</evidence>
<evidence type="ECO:0000256" key="1">
    <source>
        <dbReference type="ARBA" id="ARBA00004123"/>
    </source>
</evidence>
<keyword evidence="5" id="KW-0687">Ribonucleoprotein</keyword>
<feature type="region of interest" description="Disordered" evidence="7">
    <location>
        <begin position="68"/>
        <end position="99"/>
    </location>
</feature>
<dbReference type="GO" id="GO:0000398">
    <property type="term" value="P:mRNA splicing, via spliceosome"/>
    <property type="evidence" value="ECO:0007669"/>
    <property type="project" value="TreeGrafter"/>
</dbReference>
<feature type="compositionally biased region" description="Gly residues" evidence="7">
    <location>
        <begin position="233"/>
        <end position="242"/>
    </location>
</feature>
<sequence length="489" mass="58958">MVRVAKALARQRRNPARFPTMTQFLPPNLLALFAPRDPIPYLPPLEKLPHEKHHNQPYSGIAPYIREFEDPRDAPPPTRAETREERMERKRREKIERRQQEVESELKMWDPHNDPNAQGDAFKTLFVARVNYDTTESKLRREFEVYGPIKRIYMVYNKRSGKPRGYAFIEYEHERDMHSTFVMAIATAGLQLILMLPPYNISLYGWYKGLYDWRVLVDVERGRTVKGWRPRRLGGGLGGTRRGGADVNIRHSGRDDTSRYDERDRDRERERDRRERSRERDKERERRRSRSRERRRRTRSREKDERKRSRERSKDKDRERKRRSRSRDRKRDRDRDRDKKDEMLEPGDIPPEEVPLGELGMDGLEMKLEGEEKGRDRDRDRERDRRRSHRDKDRERDSHRDRDRRRDRDRDRDREHKRDRERGERGAEKRDDRAAQDNGVPEPLEESSQDMFLDQESMQSGDGYVSTENGYLLEPPMEWVSLSPLPHVL</sequence>
<gene>
    <name evidence="9" type="primary">SNRNP70</name>
    <name evidence="9" type="ORF">Y1Q_0016914</name>
</gene>
<evidence type="ECO:0000313" key="9">
    <source>
        <dbReference type="EMBL" id="KYO43104.1"/>
    </source>
</evidence>
<evidence type="ECO:0000256" key="3">
    <source>
        <dbReference type="ARBA" id="ARBA00022884"/>
    </source>
</evidence>
<protein>
    <recommendedName>
        <fullName evidence="2">U1 small nuclear ribonucleoprotein 70 kDa</fullName>
    </recommendedName>
</protein>
<accession>A0A151P1Z8</accession>
<dbReference type="Pfam" id="PF12220">
    <property type="entry name" value="U1snRNP70_N"/>
    <property type="match status" value="1"/>
</dbReference>
<dbReference type="GO" id="GO:0071004">
    <property type="term" value="C:U2-type prespliceosome"/>
    <property type="evidence" value="ECO:0007669"/>
    <property type="project" value="TreeGrafter"/>
</dbReference>
<organism evidence="9 10">
    <name type="scientific">Alligator mississippiensis</name>
    <name type="common">American alligator</name>
    <dbReference type="NCBI Taxonomy" id="8496"/>
    <lineage>
        <taxon>Eukaryota</taxon>
        <taxon>Metazoa</taxon>
        <taxon>Chordata</taxon>
        <taxon>Craniata</taxon>
        <taxon>Vertebrata</taxon>
        <taxon>Euteleostomi</taxon>
        <taxon>Archelosauria</taxon>
        <taxon>Archosauria</taxon>
        <taxon>Crocodylia</taxon>
        <taxon>Alligatoridae</taxon>
        <taxon>Alligatorinae</taxon>
        <taxon>Alligator</taxon>
    </lineage>
</organism>
<keyword evidence="4" id="KW-0539">Nucleus</keyword>
<feature type="compositionally biased region" description="Basic and acidic residues" evidence="7">
    <location>
        <begin position="248"/>
        <end position="286"/>
    </location>
</feature>
<dbReference type="InterPro" id="IPR034143">
    <property type="entry name" value="snRNP70_RRM"/>
</dbReference>
<evidence type="ECO:0000256" key="6">
    <source>
        <dbReference type="PROSITE-ProRule" id="PRU00176"/>
    </source>
</evidence>
<feature type="compositionally biased region" description="Basic residues" evidence="7">
    <location>
        <begin position="287"/>
        <end position="300"/>
    </location>
</feature>
<dbReference type="InterPro" id="IPR000504">
    <property type="entry name" value="RRM_dom"/>
</dbReference>
<evidence type="ECO:0000256" key="7">
    <source>
        <dbReference type="SAM" id="MobiDB-lite"/>
    </source>
</evidence>
<dbReference type="Proteomes" id="UP000050525">
    <property type="component" value="Unassembled WGS sequence"/>
</dbReference>
<dbReference type="PANTHER" id="PTHR13952:SF5">
    <property type="entry name" value="U1 SMALL NUCLEAR RIBONUCLEOPROTEIN 70 KDA"/>
    <property type="match status" value="1"/>
</dbReference>
<dbReference type="Pfam" id="PF00076">
    <property type="entry name" value="RRM_1"/>
    <property type="match status" value="1"/>
</dbReference>
<evidence type="ECO:0000256" key="5">
    <source>
        <dbReference type="ARBA" id="ARBA00023274"/>
    </source>
</evidence>
<feature type="domain" description="RRM" evidence="8">
    <location>
        <begin position="123"/>
        <end position="192"/>
    </location>
</feature>
<comment type="subcellular location">
    <subcellularLocation>
        <location evidence="1">Nucleus</location>
    </subcellularLocation>
</comment>
<feature type="compositionally biased region" description="Basic and acidic residues" evidence="7">
    <location>
        <begin position="80"/>
        <end position="99"/>
    </location>
</feature>
<comment type="caution">
    <text evidence="9">The sequence shown here is derived from an EMBL/GenBank/DDBJ whole genome shotgun (WGS) entry which is preliminary data.</text>
</comment>
<feature type="region of interest" description="Disordered" evidence="7">
    <location>
        <begin position="228"/>
        <end position="469"/>
    </location>
</feature>
<dbReference type="FunFam" id="3.30.70.330:FF:000689">
    <property type="entry name" value="Small nuclear ribonucleoprotein U1 subunit 70"/>
    <property type="match status" value="1"/>
</dbReference>
<name>A0A151P1Z8_ALLMI</name>
<dbReference type="InterPro" id="IPR012677">
    <property type="entry name" value="Nucleotide-bd_a/b_plait_sf"/>
</dbReference>
<dbReference type="Gene3D" id="3.30.70.330">
    <property type="match status" value="1"/>
</dbReference>
<dbReference type="GO" id="GO:0005685">
    <property type="term" value="C:U1 snRNP"/>
    <property type="evidence" value="ECO:0007669"/>
    <property type="project" value="TreeGrafter"/>
</dbReference>
<dbReference type="PROSITE" id="PS50102">
    <property type="entry name" value="RRM"/>
    <property type="match status" value="1"/>
</dbReference>
<dbReference type="EMBL" id="AKHW03001215">
    <property type="protein sequence ID" value="KYO43104.1"/>
    <property type="molecule type" value="Genomic_DNA"/>
</dbReference>
<keyword evidence="3 6" id="KW-0694">RNA-binding</keyword>
<dbReference type="STRING" id="8496.A0A151P1Z8"/>
<dbReference type="InterPro" id="IPR022023">
    <property type="entry name" value="U1snRNP70_N"/>
</dbReference>
<dbReference type="AlphaFoldDB" id="A0A151P1Z8"/>